<dbReference type="EMBL" id="LJZR01000010">
    <property type="protein sequence ID" value="KPQ35719.1"/>
    <property type="molecule type" value="Genomic_DNA"/>
</dbReference>
<reference evidence="2 3" key="1">
    <citation type="submission" date="2015-09" db="EMBL/GenBank/DDBJ databases">
        <title>Identification and resolution of microdiversity through metagenomic sequencing of parallel consortia.</title>
        <authorList>
            <person name="Nelson W.C."/>
            <person name="Romine M.F."/>
            <person name="Lindemann S.R."/>
        </authorList>
    </citation>
    <scope>NUCLEOTIDE SEQUENCE [LARGE SCALE GENOMIC DNA]</scope>
    <source>
        <strain evidence="2">Ana</strain>
    </source>
</reference>
<dbReference type="Proteomes" id="UP000050465">
    <property type="component" value="Unassembled WGS sequence"/>
</dbReference>
<evidence type="ECO:0000313" key="2">
    <source>
        <dbReference type="EMBL" id="KPQ35719.1"/>
    </source>
</evidence>
<feature type="transmembrane region" description="Helical" evidence="1">
    <location>
        <begin position="69"/>
        <end position="88"/>
    </location>
</feature>
<organism evidence="2 3">
    <name type="scientific">Phormidesmis priestleyi Ana</name>
    <dbReference type="NCBI Taxonomy" id="1666911"/>
    <lineage>
        <taxon>Bacteria</taxon>
        <taxon>Bacillati</taxon>
        <taxon>Cyanobacteriota</taxon>
        <taxon>Cyanophyceae</taxon>
        <taxon>Leptolyngbyales</taxon>
        <taxon>Leptolyngbyaceae</taxon>
        <taxon>Phormidesmis</taxon>
    </lineage>
</organism>
<evidence type="ECO:0000313" key="3">
    <source>
        <dbReference type="Proteomes" id="UP000050465"/>
    </source>
</evidence>
<dbReference type="AlphaFoldDB" id="A0A0P7ZYS0"/>
<keyword evidence="1" id="KW-1133">Transmembrane helix</keyword>
<keyword evidence="1" id="KW-0812">Transmembrane</keyword>
<proteinExistence type="predicted"/>
<evidence type="ECO:0000256" key="1">
    <source>
        <dbReference type="SAM" id="Phobius"/>
    </source>
</evidence>
<gene>
    <name evidence="2" type="ORF">HLUCCA11_09130</name>
</gene>
<keyword evidence="1" id="KW-0472">Membrane</keyword>
<name>A0A0P7ZYS0_9CYAN</name>
<sequence length="103" mass="11154">MATLLHFLRSLAATLLLSFLLSLSGLALLLGGLMLLSLSPMGLLSDPLYVQVSRFLQAFGRGDRTEGMIAIALTLGTVAAVLFVFSAYKRSQRTEWHLAATKE</sequence>
<protein>
    <submittedName>
        <fullName evidence="2">Tetraspanin family</fullName>
    </submittedName>
</protein>
<comment type="caution">
    <text evidence="2">The sequence shown here is derived from an EMBL/GenBank/DDBJ whole genome shotgun (WGS) entry which is preliminary data.</text>
</comment>
<accession>A0A0P7ZYS0</accession>